<dbReference type="CDD" id="cd06850">
    <property type="entry name" value="biotinyl_domain"/>
    <property type="match status" value="1"/>
</dbReference>
<name>A0A2A2K9V4_9BILA</name>
<feature type="domain" description="Lipoyl-binding" evidence="2">
    <location>
        <begin position="189"/>
        <end position="258"/>
    </location>
</feature>
<dbReference type="InterPro" id="IPR013785">
    <property type="entry name" value="Aldolase_TIM"/>
</dbReference>
<dbReference type="GO" id="GO:0005737">
    <property type="term" value="C:cytoplasm"/>
    <property type="evidence" value="ECO:0007669"/>
    <property type="project" value="TreeGrafter"/>
</dbReference>
<dbReference type="STRING" id="2018661.A0A2A2K9V4"/>
<dbReference type="GO" id="GO:0004736">
    <property type="term" value="F:pyruvate carboxylase activity"/>
    <property type="evidence" value="ECO:0007669"/>
    <property type="project" value="TreeGrafter"/>
</dbReference>
<keyword evidence="4" id="KW-1185">Reference proteome</keyword>
<reference evidence="3 4" key="1">
    <citation type="journal article" date="2017" name="Curr. Biol.">
        <title>Genome architecture and evolution of a unichromosomal asexual nematode.</title>
        <authorList>
            <person name="Fradin H."/>
            <person name="Zegar C."/>
            <person name="Gutwein M."/>
            <person name="Lucas J."/>
            <person name="Kovtun M."/>
            <person name="Corcoran D."/>
            <person name="Baugh L.R."/>
            <person name="Kiontke K."/>
            <person name="Gunsalus K."/>
            <person name="Fitch D.H."/>
            <person name="Piano F."/>
        </authorList>
    </citation>
    <scope>NUCLEOTIDE SEQUENCE [LARGE SCALE GENOMIC DNA]</scope>
    <source>
        <strain evidence="3">PF1309</strain>
    </source>
</reference>
<comment type="caution">
    <text evidence="3">The sequence shown here is derived from an EMBL/GenBank/DDBJ whole genome shotgun (WGS) entry which is preliminary data.</text>
</comment>
<evidence type="ECO:0000256" key="1">
    <source>
        <dbReference type="ARBA" id="ARBA00023267"/>
    </source>
</evidence>
<sequence length="259" mass="29087">MVQNNLTRETLVDRADELSFPKSVVDFLQGNVGQPPYGFPEPLRTKVLRGRPKIDGRAGERIPPADLDKMKKDLELKYERPLREVDVMSHAMFPDVFHEFEVFRQRYGPVDKLPTRVFFTGLDIAEQIDVEIEPGKTLAMQLLAEGKMNDRAEREVFFDLNGQMRSIYVQDKKASKNIQTRPKALPGVRGSIGLPMPGQILEIKVKEGDKVTPKQPLFVLSAMKMEMVIDSPMAGTIKKIHATAGTKCAAGDLVIEIEP</sequence>
<gene>
    <name evidence="3" type="ORF">WR25_05354</name>
</gene>
<dbReference type="Gene3D" id="2.40.50.100">
    <property type="match status" value="1"/>
</dbReference>
<dbReference type="GO" id="GO:0006094">
    <property type="term" value="P:gluconeogenesis"/>
    <property type="evidence" value="ECO:0007669"/>
    <property type="project" value="TreeGrafter"/>
</dbReference>
<dbReference type="PANTHER" id="PTHR43778:SF2">
    <property type="entry name" value="PYRUVATE CARBOXYLASE, MITOCHONDRIAL"/>
    <property type="match status" value="1"/>
</dbReference>
<dbReference type="InterPro" id="IPR000089">
    <property type="entry name" value="Biotin_lipoyl"/>
</dbReference>
<dbReference type="OrthoDB" id="196847at2759"/>
<dbReference type="SUPFAM" id="SSF89000">
    <property type="entry name" value="post-HMGL domain-like"/>
    <property type="match status" value="1"/>
</dbReference>
<dbReference type="InterPro" id="IPR003379">
    <property type="entry name" value="Carboxylase_cons_dom"/>
</dbReference>
<dbReference type="InterPro" id="IPR055268">
    <property type="entry name" value="PCB-like"/>
</dbReference>
<protein>
    <recommendedName>
        <fullName evidence="2">Lipoyl-binding domain-containing protein</fullName>
    </recommendedName>
</protein>
<dbReference type="PANTHER" id="PTHR43778">
    <property type="entry name" value="PYRUVATE CARBOXYLASE"/>
    <property type="match status" value="1"/>
</dbReference>
<evidence type="ECO:0000313" key="3">
    <source>
        <dbReference type="EMBL" id="PAV70717.1"/>
    </source>
</evidence>
<proteinExistence type="predicted"/>
<dbReference type="Proteomes" id="UP000218231">
    <property type="component" value="Unassembled WGS sequence"/>
</dbReference>
<organism evidence="3 4">
    <name type="scientific">Diploscapter pachys</name>
    <dbReference type="NCBI Taxonomy" id="2018661"/>
    <lineage>
        <taxon>Eukaryota</taxon>
        <taxon>Metazoa</taxon>
        <taxon>Ecdysozoa</taxon>
        <taxon>Nematoda</taxon>
        <taxon>Chromadorea</taxon>
        <taxon>Rhabditida</taxon>
        <taxon>Rhabditina</taxon>
        <taxon>Rhabditomorpha</taxon>
        <taxon>Rhabditoidea</taxon>
        <taxon>Rhabditidae</taxon>
        <taxon>Diploscapter</taxon>
    </lineage>
</organism>
<dbReference type="Gene3D" id="3.20.20.70">
    <property type="entry name" value="Aldolase class I"/>
    <property type="match status" value="1"/>
</dbReference>
<evidence type="ECO:0000313" key="4">
    <source>
        <dbReference type="Proteomes" id="UP000218231"/>
    </source>
</evidence>
<dbReference type="Pfam" id="PF02436">
    <property type="entry name" value="PYC_OADA"/>
    <property type="match status" value="1"/>
</dbReference>
<dbReference type="Pfam" id="PF00364">
    <property type="entry name" value="Biotin_lipoyl"/>
    <property type="match status" value="1"/>
</dbReference>
<dbReference type="PROSITE" id="PS50968">
    <property type="entry name" value="BIOTINYL_LIPOYL"/>
    <property type="match status" value="1"/>
</dbReference>
<dbReference type="AlphaFoldDB" id="A0A2A2K9V4"/>
<dbReference type="EMBL" id="LIAE01009215">
    <property type="protein sequence ID" value="PAV70717.1"/>
    <property type="molecule type" value="Genomic_DNA"/>
</dbReference>
<dbReference type="InterPro" id="IPR011053">
    <property type="entry name" value="Single_hybrid_motif"/>
</dbReference>
<dbReference type="Gene3D" id="3.10.600.10">
    <property type="entry name" value="pyruvate carboxylase f1077a mutant domain"/>
    <property type="match status" value="1"/>
</dbReference>
<dbReference type="SUPFAM" id="SSF51230">
    <property type="entry name" value="Single hybrid motif"/>
    <property type="match status" value="1"/>
</dbReference>
<accession>A0A2A2K9V4</accession>
<dbReference type="FunFam" id="2.40.50.100:FF:000003">
    <property type="entry name" value="Acetyl-CoA carboxylase biotin carboxyl carrier protein"/>
    <property type="match status" value="1"/>
</dbReference>
<keyword evidence="1" id="KW-0092">Biotin</keyword>
<evidence type="ECO:0000259" key="2">
    <source>
        <dbReference type="PROSITE" id="PS50968"/>
    </source>
</evidence>